<sequence>LSQFWVIWTQHFEFLVFWYCFPVLSSCLHFPNHSAVYFSPLSFIACYRVIHNVSMLCSPFCPRQHYIPIYLIVLGLSSLLFVLLSCFPCAKEPEEGTSNPLSTIYKAWNLLAMFFVFCWFIAGELKSQGSDLFLPNYDKNTTNVDPYCNKTLYLFAFWINTLVNISVGFIFLGVFLFLLGFCLYRGANPPADV</sequence>
<dbReference type="PANTHER" id="PTHR33444:SF2">
    <property type="entry name" value="MARVEL DOMAIN-CONTAINING PROTEIN"/>
    <property type="match status" value="1"/>
</dbReference>
<reference evidence="1" key="1">
    <citation type="submission" date="2023-09" db="UniProtKB">
        <authorList>
            <consortium name="Ensembl"/>
        </authorList>
    </citation>
    <scope>IDENTIFICATION</scope>
</reference>
<protein>
    <submittedName>
        <fullName evidence="1">Uncharacterized protein</fullName>
    </submittedName>
</protein>
<proteinExistence type="predicted"/>
<dbReference type="InterPro" id="IPR040350">
    <property type="entry name" value="TMEM272"/>
</dbReference>
<organism evidence="1">
    <name type="scientific">Pundamilia nyererei</name>
    <dbReference type="NCBI Taxonomy" id="303518"/>
    <lineage>
        <taxon>Eukaryota</taxon>
        <taxon>Metazoa</taxon>
        <taxon>Chordata</taxon>
        <taxon>Craniata</taxon>
        <taxon>Vertebrata</taxon>
        <taxon>Euteleostomi</taxon>
        <taxon>Actinopterygii</taxon>
        <taxon>Neopterygii</taxon>
        <taxon>Teleostei</taxon>
        <taxon>Neoteleostei</taxon>
        <taxon>Acanthomorphata</taxon>
        <taxon>Ovalentaria</taxon>
        <taxon>Cichlomorphae</taxon>
        <taxon>Cichliformes</taxon>
        <taxon>Cichlidae</taxon>
        <taxon>African cichlids</taxon>
        <taxon>Pseudocrenilabrinae</taxon>
        <taxon>Haplochromini</taxon>
        <taxon>Pundamilia</taxon>
    </lineage>
</organism>
<dbReference type="PANTHER" id="PTHR33444">
    <property type="entry name" value="SI:DKEY-19B23.12-RELATED"/>
    <property type="match status" value="1"/>
</dbReference>
<evidence type="ECO:0000313" key="1">
    <source>
        <dbReference type="Ensembl" id="ENSPNYP00000008986.1"/>
    </source>
</evidence>
<dbReference type="AlphaFoldDB" id="A0A3B4FIJ0"/>
<dbReference type="Ensembl" id="ENSPNYT00000009195.1">
    <property type="protein sequence ID" value="ENSPNYP00000008986.1"/>
    <property type="gene ID" value="ENSPNYG00000006838.1"/>
</dbReference>
<dbReference type="STRING" id="303518.ENSPNYP00000008986"/>
<name>A0A3B4FIJ0_9CICH</name>
<dbReference type="GeneTree" id="ENSGT01030000239494"/>
<accession>A0A3B4FIJ0</accession>